<dbReference type="WBParaSite" id="Hba_16373">
    <property type="protein sequence ID" value="Hba_16373"/>
    <property type="gene ID" value="Hba_16373"/>
</dbReference>
<sequence length="79" mass="9151">MTSRLESLADCKPVVFIVMQHVLMFVERESEHHMSHILCLSLCDHPFSCITILNDALLNRNHIVADYYTCAINRSTRFV</sequence>
<evidence type="ECO:0000313" key="2">
    <source>
        <dbReference type="WBParaSite" id="Hba_16373"/>
    </source>
</evidence>
<reference evidence="2" key="1">
    <citation type="submission" date="2016-11" db="UniProtKB">
        <authorList>
            <consortium name="WormBaseParasite"/>
        </authorList>
    </citation>
    <scope>IDENTIFICATION</scope>
</reference>
<dbReference type="AlphaFoldDB" id="A0A1I7XGC3"/>
<accession>A0A1I7XGC3</accession>
<name>A0A1I7XGC3_HETBA</name>
<protein>
    <submittedName>
        <fullName evidence="2">Secreted protein</fullName>
    </submittedName>
</protein>
<keyword evidence="1" id="KW-1185">Reference proteome</keyword>
<dbReference type="Proteomes" id="UP000095283">
    <property type="component" value="Unplaced"/>
</dbReference>
<evidence type="ECO:0000313" key="1">
    <source>
        <dbReference type="Proteomes" id="UP000095283"/>
    </source>
</evidence>
<proteinExistence type="predicted"/>
<organism evidence="1 2">
    <name type="scientific">Heterorhabditis bacteriophora</name>
    <name type="common">Entomopathogenic nematode worm</name>
    <dbReference type="NCBI Taxonomy" id="37862"/>
    <lineage>
        <taxon>Eukaryota</taxon>
        <taxon>Metazoa</taxon>
        <taxon>Ecdysozoa</taxon>
        <taxon>Nematoda</taxon>
        <taxon>Chromadorea</taxon>
        <taxon>Rhabditida</taxon>
        <taxon>Rhabditina</taxon>
        <taxon>Rhabditomorpha</taxon>
        <taxon>Strongyloidea</taxon>
        <taxon>Heterorhabditidae</taxon>
        <taxon>Heterorhabditis</taxon>
    </lineage>
</organism>